<evidence type="ECO:0000256" key="4">
    <source>
        <dbReference type="ARBA" id="ARBA00022676"/>
    </source>
</evidence>
<dbReference type="EMBL" id="CP037423">
    <property type="protein sequence ID" value="QDV42637.1"/>
    <property type="molecule type" value="Genomic_DNA"/>
</dbReference>
<evidence type="ECO:0000256" key="2">
    <source>
        <dbReference type="ARBA" id="ARBA00006751"/>
    </source>
</evidence>
<dbReference type="InterPro" id="IPR000845">
    <property type="entry name" value="Nucleoside_phosphorylase_d"/>
</dbReference>
<dbReference type="CDD" id="cd09009">
    <property type="entry name" value="PNP-EcPNPII_like"/>
    <property type="match status" value="1"/>
</dbReference>
<gene>
    <name evidence="8" type="primary">punA_2</name>
    <name evidence="8" type="ORF">Enr13x_24860</name>
</gene>
<comment type="similarity">
    <text evidence="2">Belongs to the PNP/MTAP phosphorylase family.</text>
</comment>
<proteinExistence type="inferred from homology"/>
<reference evidence="8 9" key="1">
    <citation type="submission" date="2019-03" db="EMBL/GenBank/DDBJ databases">
        <title>Deep-cultivation of Planctomycetes and their phenomic and genomic characterization uncovers novel biology.</title>
        <authorList>
            <person name="Wiegand S."/>
            <person name="Jogler M."/>
            <person name="Boedeker C."/>
            <person name="Pinto D."/>
            <person name="Vollmers J."/>
            <person name="Rivas-Marin E."/>
            <person name="Kohn T."/>
            <person name="Peeters S.H."/>
            <person name="Heuer A."/>
            <person name="Rast P."/>
            <person name="Oberbeckmann S."/>
            <person name="Bunk B."/>
            <person name="Jeske O."/>
            <person name="Meyerdierks A."/>
            <person name="Storesund J.E."/>
            <person name="Kallscheuer N."/>
            <person name="Luecker S."/>
            <person name="Lage O.M."/>
            <person name="Pohl T."/>
            <person name="Merkel B.J."/>
            <person name="Hornburger P."/>
            <person name="Mueller R.-W."/>
            <person name="Bruemmer F."/>
            <person name="Labrenz M."/>
            <person name="Spormann A.M."/>
            <person name="Op den Camp H."/>
            <person name="Overmann J."/>
            <person name="Amann R."/>
            <person name="Jetten M.S.M."/>
            <person name="Mascher T."/>
            <person name="Medema M.H."/>
            <person name="Devos D.P."/>
            <person name="Kaster A.-K."/>
            <person name="Ovreas L."/>
            <person name="Rohde M."/>
            <person name="Galperin M.Y."/>
            <person name="Jogler C."/>
        </authorList>
    </citation>
    <scope>NUCLEOTIDE SEQUENCE [LARGE SCALE GENOMIC DNA]</scope>
    <source>
        <strain evidence="8 9">Enr13</strain>
    </source>
</reference>
<protein>
    <recommendedName>
        <fullName evidence="3">purine-nucleoside phosphorylase</fullName>
        <ecNumber evidence="3">2.4.2.1</ecNumber>
    </recommendedName>
    <alternativeName>
        <fullName evidence="6">Inosine-guanosine phosphorylase</fullName>
    </alternativeName>
</protein>
<evidence type="ECO:0000313" key="8">
    <source>
        <dbReference type="EMBL" id="QDV42637.1"/>
    </source>
</evidence>
<dbReference type="KEGG" id="snep:Enr13x_24860"/>
<evidence type="ECO:0000256" key="5">
    <source>
        <dbReference type="ARBA" id="ARBA00022679"/>
    </source>
</evidence>
<dbReference type="NCBIfam" id="TIGR01697">
    <property type="entry name" value="PNPH-PUNA-XAPA"/>
    <property type="match status" value="1"/>
</dbReference>
<evidence type="ECO:0000313" key="9">
    <source>
        <dbReference type="Proteomes" id="UP000319004"/>
    </source>
</evidence>
<dbReference type="SUPFAM" id="SSF53167">
    <property type="entry name" value="Purine and uridine phosphorylases"/>
    <property type="match status" value="1"/>
</dbReference>
<evidence type="ECO:0000256" key="6">
    <source>
        <dbReference type="ARBA" id="ARBA00031036"/>
    </source>
</evidence>
<comment type="pathway">
    <text evidence="1">Purine metabolism; purine nucleoside salvage.</text>
</comment>
<evidence type="ECO:0000259" key="7">
    <source>
        <dbReference type="Pfam" id="PF01048"/>
    </source>
</evidence>
<name>A0A518HPD5_9BACT</name>
<dbReference type="Pfam" id="PF01048">
    <property type="entry name" value="PNP_UDP_1"/>
    <property type="match status" value="1"/>
</dbReference>
<sequence>MMDQTPSQDASVAAAVAMLRETVAPDWEYGWDAAGQTPMQVAGQAPSQVAGQAPSQVAGQAPAPTITAIVLGSGLGSLADKIESPVIVPFGDIPGFAHSTASGHRGQLVFGTLGGEPLIAMAGRLHRYEGWTDDQVTFPIRVMQGLGARRLIASNAAGGVNPKLAVGDIVVLCDQINWLHARRQIAVPDKTVPDKTVPSETGAASAGFTIGFPAGRRGQLFDPQLVSLALSAAREGGFVAVQGTYLATLGPTYETRAEYRMMRRIGADVVGMSTAGEVLMAANLGMSVLALSIVSNVADPDRAKVADHAEVLEAGDAAAAKLEGIVRRILSGHRV</sequence>
<dbReference type="GO" id="GO:0009116">
    <property type="term" value="P:nucleoside metabolic process"/>
    <property type="evidence" value="ECO:0007669"/>
    <property type="project" value="InterPro"/>
</dbReference>
<dbReference type="GO" id="GO:0005737">
    <property type="term" value="C:cytoplasm"/>
    <property type="evidence" value="ECO:0007669"/>
    <property type="project" value="TreeGrafter"/>
</dbReference>
<evidence type="ECO:0000256" key="1">
    <source>
        <dbReference type="ARBA" id="ARBA00005058"/>
    </source>
</evidence>
<evidence type="ECO:0000256" key="3">
    <source>
        <dbReference type="ARBA" id="ARBA00011886"/>
    </source>
</evidence>
<accession>A0A518HPD5</accession>
<dbReference type="AlphaFoldDB" id="A0A518HPD5"/>
<dbReference type="PANTHER" id="PTHR11904">
    <property type="entry name" value="METHYLTHIOADENOSINE/PURINE NUCLEOSIDE PHOSPHORYLASE"/>
    <property type="match status" value="1"/>
</dbReference>
<dbReference type="InterPro" id="IPR011268">
    <property type="entry name" value="Purine_phosphorylase"/>
</dbReference>
<dbReference type="PANTHER" id="PTHR11904:SF9">
    <property type="entry name" value="PURINE NUCLEOSIDE PHOSPHORYLASE-RELATED"/>
    <property type="match status" value="1"/>
</dbReference>
<keyword evidence="5 8" id="KW-0808">Transferase</keyword>
<keyword evidence="4 8" id="KW-0328">Glycosyltransferase</keyword>
<dbReference type="RefSeq" id="WP_197455967.1">
    <property type="nucleotide sequence ID" value="NZ_CP037423.1"/>
</dbReference>
<dbReference type="UniPathway" id="UPA00606"/>
<dbReference type="NCBIfam" id="NF006054">
    <property type="entry name" value="PRK08202.1"/>
    <property type="match status" value="1"/>
</dbReference>
<dbReference type="EC" id="2.4.2.1" evidence="3"/>
<dbReference type="Proteomes" id="UP000319004">
    <property type="component" value="Chromosome"/>
</dbReference>
<keyword evidence="9" id="KW-1185">Reference proteome</keyword>
<dbReference type="InterPro" id="IPR035994">
    <property type="entry name" value="Nucleoside_phosphorylase_sf"/>
</dbReference>
<feature type="domain" description="Nucleoside phosphorylase" evidence="7">
    <location>
        <begin position="68"/>
        <end position="330"/>
    </location>
</feature>
<dbReference type="GO" id="GO:0004731">
    <property type="term" value="F:purine-nucleoside phosphorylase activity"/>
    <property type="evidence" value="ECO:0007669"/>
    <property type="project" value="UniProtKB-EC"/>
</dbReference>
<organism evidence="8 9">
    <name type="scientific">Stieleria neptunia</name>
    <dbReference type="NCBI Taxonomy" id="2527979"/>
    <lineage>
        <taxon>Bacteria</taxon>
        <taxon>Pseudomonadati</taxon>
        <taxon>Planctomycetota</taxon>
        <taxon>Planctomycetia</taxon>
        <taxon>Pirellulales</taxon>
        <taxon>Pirellulaceae</taxon>
        <taxon>Stieleria</taxon>
    </lineage>
</organism>
<dbReference type="Gene3D" id="3.40.50.1580">
    <property type="entry name" value="Nucleoside phosphorylase domain"/>
    <property type="match status" value="1"/>
</dbReference>